<protein>
    <submittedName>
        <fullName evidence="2">Ubinuclein-1</fullName>
    </submittedName>
</protein>
<gene>
    <name evidence="2" type="primary">UBN1_1</name>
    <name evidence="2" type="ORF">CK203_078133</name>
</gene>
<dbReference type="EMBL" id="QGNW01001187">
    <property type="protein sequence ID" value="RVW51162.1"/>
    <property type="molecule type" value="Genomic_DNA"/>
</dbReference>
<accession>A0A438EU20</accession>
<proteinExistence type="predicted"/>
<evidence type="ECO:0000313" key="2">
    <source>
        <dbReference type="EMBL" id="RVW51162.1"/>
    </source>
</evidence>
<feature type="compositionally biased region" description="Polar residues" evidence="1">
    <location>
        <begin position="378"/>
        <end position="397"/>
    </location>
</feature>
<feature type="compositionally biased region" description="Basic and acidic residues" evidence="1">
    <location>
        <begin position="444"/>
        <end position="469"/>
    </location>
</feature>
<dbReference type="PANTHER" id="PTHR21669">
    <property type="entry name" value="CAPZ-INTERACTING PROTEIN AND RELATED PROTEINS"/>
    <property type="match status" value="1"/>
</dbReference>
<name>A0A438EU20_VITVI</name>
<dbReference type="AlphaFoldDB" id="A0A438EU20"/>
<dbReference type="Proteomes" id="UP000288805">
    <property type="component" value="Unassembled WGS sequence"/>
</dbReference>
<evidence type="ECO:0000313" key="3">
    <source>
        <dbReference type="Proteomes" id="UP000288805"/>
    </source>
</evidence>
<evidence type="ECO:0000256" key="1">
    <source>
        <dbReference type="SAM" id="MobiDB-lite"/>
    </source>
</evidence>
<organism evidence="2 3">
    <name type="scientific">Vitis vinifera</name>
    <name type="common">Grape</name>
    <dbReference type="NCBI Taxonomy" id="29760"/>
    <lineage>
        <taxon>Eukaryota</taxon>
        <taxon>Viridiplantae</taxon>
        <taxon>Streptophyta</taxon>
        <taxon>Embryophyta</taxon>
        <taxon>Tracheophyta</taxon>
        <taxon>Spermatophyta</taxon>
        <taxon>Magnoliopsida</taxon>
        <taxon>eudicotyledons</taxon>
        <taxon>Gunneridae</taxon>
        <taxon>Pentapetalae</taxon>
        <taxon>rosids</taxon>
        <taxon>Vitales</taxon>
        <taxon>Vitaceae</taxon>
        <taxon>Viteae</taxon>
        <taxon>Vitis</taxon>
    </lineage>
</organism>
<dbReference type="PANTHER" id="PTHR21669:SF28">
    <property type="entry name" value="YEMANUCLEIN"/>
    <property type="match status" value="1"/>
</dbReference>
<reference evidence="2 3" key="1">
    <citation type="journal article" date="2018" name="PLoS Genet.">
        <title>Population sequencing reveals clonal diversity and ancestral inbreeding in the grapevine cultivar Chardonnay.</title>
        <authorList>
            <person name="Roach M.J."/>
            <person name="Johnson D.L."/>
            <person name="Bohlmann J."/>
            <person name="van Vuuren H.J."/>
            <person name="Jones S.J."/>
            <person name="Pretorius I.S."/>
            <person name="Schmidt S.A."/>
            <person name="Borneman A.R."/>
        </authorList>
    </citation>
    <scope>NUCLEOTIDE SEQUENCE [LARGE SCALE GENOMIC DNA]</scope>
    <source>
        <strain evidence="3">cv. Chardonnay</strain>
        <tissue evidence="2">Leaf</tissue>
    </source>
</reference>
<feature type="region of interest" description="Disordered" evidence="1">
    <location>
        <begin position="361"/>
        <end position="497"/>
    </location>
</feature>
<feature type="compositionally biased region" description="Polar residues" evidence="1">
    <location>
        <begin position="480"/>
        <end position="497"/>
    </location>
</feature>
<comment type="caution">
    <text evidence="2">The sequence shown here is derived from an EMBL/GenBank/DDBJ whole genome shotgun (WGS) entry which is preliminary data.</text>
</comment>
<sequence length="497" mass="55778">MKAPTLQLWGAEPYSFKILEGRIECYNGIMPCFCAEQGKNVKLINDISLFIIFDIHVTGVDSFYYILQKASHIHRKDGSSARPKGTMLEKAITELERMVAESRPPTMDVQDGDTSSQAVKRRLPPEIKLKLAKVARLAQASHGKISKELLNRLMSILGHLIQLRTLKRNLKVMINMGLSAKQEKDDRFQQIKKEVIEMIKMRVPSPRSKGFDQQVGSSDDFQEFGSEEKGVLKRKFSMGDEMEDKICDLYDLYVDGLEDDAGPQIRKLYAELAELWPNGSMDNHGIKRAICRAKDRKRALYSRHKLAANIAQIPICFTLKLKILFSLLIDIGIFFYLMKDQEKIKRKKLLTSRTEDAVRVESSSIAQPQYARERPATDSGTHGLTASSKPVPNTTTAAVRMPSPSVNGPSLDKVKQEKVKISSGNSLDDPRGVDGALPKKKAKKPELESGEAHFRPEKLPSQQGEERQKSYKQATAPPSHKSNLHQSGAVTNFEQSS</sequence>